<accession>A0A6A4S8Q9</accession>
<evidence type="ECO:0000256" key="10">
    <source>
        <dbReference type="SAM" id="Coils"/>
    </source>
</evidence>
<evidence type="ECO:0000256" key="11">
    <source>
        <dbReference type="SAM" id="MobiDB-lite"/>
    </source>
</evidence>
<dbReference type="SUPFAM" id="SSF56496">
    <property type="entry name" value="Fibrinogen C-terminal domain-like"/>
    <property type="match status" value="1"/>
</dbReference>
<evidence type="ECO:0000256" key="8">
    <source>
        <dbReference type="ARBA" id="ARBA00023180"/>
    </source>
</evidence>
<dbReference type="Pfam" id="PF00147">
    <property type="entry name" value="Fibrinogen_C"/>
    <property type="match status" value="1"/>
</dbReference>
<dbReference type="Gene3D" id="1.20.5.50">
    <property type="match status" value="2"/>
</dbReference>
<comment type="subcellular location">
    <subcellularLocation>
        <location evidence="1">Secreted</location>
    </subcellularLocation>
</comment>
<dbReference type="Pfam" id="PF08702">
    <property type="entry name" value="Fib_alpha"/>
    <property type="match status" value="1"/>
</dbReference>
<dbReference type="NCBIfam" id="NF040941">
    <property type="entry name" value="GGGWT_bact"/>
    <property type="match status" value="1"/>
</dbReference>
<dbReference type="GO" id="GO:0005102">
    <property type="term" value="F:signaling receptor binding"/>
    <property type="evidence" value="ECO:0007669"/>
    <property type="project" value="InterPro"/>
</dbReference>
<dbReference type="SUPFAM" id="SSF58010">
    <property type="entry name" value="Fibrinogen coiled-coil and central regions"/>
    <property type="match status" value="1"/>
</dbReference>
<dbReference type="GO" id="GO:0005577">
    <property type="term" value="C:fibrinogen complex"/>
    <property type="evidence" value="ECO:0007669"/>
    <property type="project" value="InterPro"/>
</dbReference>
<dbReference type="SMART" id="SM01212">
    <property type="entry name" value="Fib_alpha"/>
    <property type="match status" value="1"/>
</dbReference>
<comment type="caution">
    <text evidence="13">The sequence shown here is derived from an EMBL/GenBank/DDBJ whole genome shotgun (WGS) entry which is preliminary data.</text>
</comment>
<feature type="coiled-coil region" evidence="10">
    <location>
        <begin position="219"/>
        <end position="246"/>
    </location>
</feature>
<dbReference type="GO" id="GO:0070527">
    <property type="term" value="P:platelet aggregation"/>
    <property type="evidence" value="ECO:0007669"/>
    <property type="project" value="TreeGrafter"/>
</dbReference>
<name>A0A6A4S8Q9_SCOMX</name>
<protein>
    <recommendedName>
        <fullName evidence="2">Fibrinogen beta chain</fullName>
    </recommendedName>
</protein>
<evidence type="ECO:0000256" key="4">
    <source>
        <dbReference type="ARBA" id="ARBA00022696"/>
    </source>
</evidence>
<sequence>MMSTLTDSQRINTRSHRTSGLRNRSEDTRSLTDKMKTLLLLSLCVYVAWAQDNLDFDDYDISVDARGHRPLVKGRESYTPSRYSPPPISNGGRYRGRPTPAPVRGSHSQEEEQPEAGGCTHAAKEMGVLCPTGCELKTMLLKQERNVRTSINELKPQVDQLSRSSNNIYNYVSSMSNSLRERQRIVGDNSRVVGRYTDRVEDQHAYIKETVDTVFPSSIRVLEGVLDKVRLKIQKLEKAIQAQRELCKEPCKTSCPIPVVSGKECEEIYRRGGRDSQMYLIQPDSFYPPYKVFCDQTTNNGGWVLIQSRLDGSVDFGRRWDEYRRGFGNIAFDAGKGHCETPGEYWLGNERISQLTKMAATEVLIEMQDWTGDKVHAQYRQFTIQSDTSNYVMAVDGYSGNAGNCLLEGSLELFGINRTMTIHNGMMFSTYDRDNDNWTPGDPSKQCSREDGGGWWYNRCHSANPNGRYYTTGAYTQQMAKHGTDDGVVWMNWKGSWYSLKAISMKIRPFFDS</sequence>
<feature type="domain" description="Fibrinogen C-terminal" evidence="12">
    <location>
        <begin position="256"/>
        <end position="511"/>
    </location>
</feature>
<dbReference type="PANTHER" id="PTHR47221:SF5">
    <property type="entry name" value="FIBRINOGEN C-TERMINAL DOMAIN-CONTAINING PROTEIN"/>
    <property type="match status" value="1"/>
</dbReference>
<dbReference type="InterPro" id="IPR002181">
    <property type="entry name" value="Fibrinogen_a/b/g_C_dom"/>
</dbReference>
<dbReference type="AlphaFoldDB" id="A0A6A4S8Q9"/>
<dbReference type="InterPro" id="IPR014716">
    <property type="entry name" value="Fibrinogen_a/b/g_C_1"/>
</dbReference>
<dbReference type="PROSITE" id="PS51406">
    <property type="entry name" value="FIBRINOGEN_C_2"/>
    <property type="match status" value="1"/>
</dbReference>
<dbReference type="GO" id="GO:0034116">
    <property type="term" value="P:positive regulation of heterotypic cell-cell adhesion"/>
    <property type="evidence" value="ECO:0007669"/>
    <property type="project" value="TreeGrafter"/>
</dbReference>
<dbReference type="FunFam" id="1.20.5.50:FF:000002">
    <property type="entry name" value="Fibrinogen beta chain"/>
    <property type="match status" value="1"/>
</dbReference>
<evidence type="ECO:0000256" key="3">
    <source>
        <dbReference type="ARBA" id="ARBA00022525"/>
    </source>
</evidence>
<dbReference type="GO" id="GO:0030674">
    <property type="term" value="F:protein-macromolecule adaptor activity"/>
    <property type="evidence" value="ECO:0007669"/>
    <property type="project" value="TreeGrafter"/>
</dbReference>
<dbReference type="Proteomes" id="UP000438429">
    <property type="component" value="Unassembled WGS sequence"/>
</dbReference>
<organism evidence="13 14">
    <name type="scientific">Scophthalmus maximus</name>
    <name type="common">Turbot</name>
    <name type="synonym">Psetta maxima</name>
    <dbReference type="NCBI Taxonomy" id="52904"/>
    <lineage>
        <taxon>Eukaryota</taxon>
        <taxon>Metazoa</taxon>
        <taxon>Chordata</taxon>
        <taxon>Craniata</taxon>
        <taxon>Vertebrata</taxon>
        <taxon>Euteleostomi</taxon>
        <taxon>Actinopterygii</taxon>
        <taxon>Neopterygii</taxon>
        <taxon>Teleostei</taxon>
        <taxon>Neoteleostei</taxon>
        <taxon>Acanthomorphata</taxon>
        <taxon>Carangaria</taxon>
        <taxon>Pleuronectiformes</taxon>
        <taxon>Pleuronectoidei</taxon>
        <taxon>Scophthalmidae</taxon>
        <taxon>Scophthalmus</taxon>
    </lineage>
</organism>
<keyword evidence="3" id="KW-0964">Secreted</keyword>
<reference evidence="13 14" key="1">
    <citation type="submission" date="2019-06" db="EMBL/GenBank/DDBJ databases">
        <title>Draft genomes of female and male turbot (Scophthalmus maximus).</title>
        <authorList>
            <person name="Xu H."/>
            <person name="Xu X.-W."/>
            <person name="Shao C."/>
            <person name="Chen S."/>
        </authorList>
    </citation>
    <scope>NUCLEOTIDE SEQUENCE [LARGE SCALE GENOMIC DNA]</scope>
    <source>
        <strain evidence="13">Ysfricsl-2016a</strain>
        <tissue evidence="13">Blood</tissue>
    </source>
</reference>
<dbReference type="GO" id="GO:0072377">
    <property type="term" value="P:blood coagulation, common pathway"/>
    <property type="evidence" value="ECO:0007669"/>
    <property type="project" value="TreeGrafter"/>
</dbReference>
<feature type="region of interest" description="Disordered" evidence="11">
    <location>
        <begin position="1"/>
        <end position="29"/>
    </location>
</feature>
<proteinExistence type="predicted"/>
<keyword evidence="8" id="KW-0325">Glycoprotein</keyword>
<evidence type="ECO:0000256" key="2">
    <source>
        <dbReference type="ARBA" id="ARBA00016534"/>
    </source>
</evidence>
<gene>
    <name evidence="13" type="ORF">F2P81_018044</name>
</gene>
<keyword evidence="6" id="KW-0094">Blood coagulation</keyword>
<comment type="subunit">
    <text evidence="9">Heterohexamer; disulfide linked. Contains 2 sets of 3 non-identical chains (alpha, beta and gamma). The 2 heterotrimers are in head to head conformation with the N-termini in a small central domain.</text>
</comment>
<evidence type="ECO:0000256" key="6">
    <source>
        <dbReference type="ARBA" id="ARBA00023084"/>
    </source>
</evidence>
<dbReference type="InterPro" id="IPR012290">
    <property type="entry name" value="Fibrinogen_a/b/g_coil_dom"/>
</dbReference>
<dbReference type="InterPro" id="IPR020837">
    <property type="entry name" value="Fibrinogen_CS"/>
</dbReference>
<dbReference type="InterPro" id="IPR037579">
    <property type="entry name" value="FIB_ANG-like"/>
</dbReference>
<evidence type="ECO:0000256" key="1">
    <source>
        <dbReference type="ARBA" id="ARBA00004613"/>
    </source>
</evidence>
<dbReference type="GO" id="GO:0042730">
    <property type="term" value="P:fibrinolysis"/>
    <property type="evidence" value="ECO:0007669"/>
    <property type="project" value="TreeGrafter"/>
</dbReference>
<feature type="compositionally biased region" description="Polar residues" evidence="11">
    <location>
        <begin position="1"/>
        <end position="12"/>
    </location>
</feature>
<dbReference type="CDD" id="cd00087">
    <property type="entry name" value="FReD"/>
    <property type="match status" value="1"/>
</dbReference>
<keyword evidence="4" id="KW-0356">Hemostasis</keyword>
<dbReference type="PROSITE" id="PS00514">
    <property type="entry name" value="FIBRINOGEN_C_1"/>
    <property type="match status" value="1"/>
</dbReference>
<feature type="region of interest" description="Disordered" evidence="11">
    <location>
        <begin position="72"/>
        <end position="118"/>
    </location>
</feature>
<dbReference type="GO" id="GO:0051258">
    <property type="term" value="P:protein polymerization"/>
    <property type="evidence" value="ECO:0007669"/>
    <property type="project" value="InterPro"/>
</dbReference>
<dbReference type="EMBL" id="VEVO01000016">
    <property type="protein sequence ID" value="KAF0028939.1"/>
    <property type="molecule type" value="Genomic_DNA"/>
</dbReference>
<dbReference type="GO" id="GO:0005201">
    <property type="term" value="F:extracellular matrix structural constituent"/>
    <property type="evidence" value="ECO:0007669"/>
    <property type="project" value="TreeGrafter"/>
</dbReference>
<evidence type="ECO:0000313" key="13">
    <source>
        <dbReference type="EMBL" id="KAF0028939.1"/>
    </source>
</evidence>
<evidence type="ECO:0000313" key="14">
    <source>
        <dbReference type="Proteomes" id="UP000438429"/>
    </source>
</evidence>
<evidence type="ECO:0000256" key="7">
    <source>
        <dbReference type="ARBA" id="ARBA00023157"/>
    </source>
</evidence>
<dbReference type="InterPro" id="IPR036056">
    <property type="entry name" value="Fibrinogen-like_C"/>
</dbReference>
<evidence type="ECO:0000256" key="9">
    <source>
        <dbReference type="ARBA" id="ARBA00025974"/>
    </source>
</evidence>
<keyword evidence="5 10" id="KW-0175">Coiled coil</keyword>
<dbReference type="Gene3D" id="3.90.215.10">
    <property type="entry name" value="Gamma Fibrinogen, chain A, domain 1"/>
    <property type="match status" value="1"/>
</dbReference>
<evidence type="ECO:0000259" key="12">
    <source>
        <dbReference type="PROSITE" id="PS51406"/>
    </source>
</evidence>
<keyword evidence="7" id="KW-1015">Disulfide bond</keyword>
<evidence type="ECO:0000256" key="5">
    <source>
        <dbReference type="ARBA" id="ARBA00023054"/>
    </source>
</evidence>
<dbReference type="PANTHER" id="PTHR47221">
    <property type="entry name" value="FIBRINOGEN ALPHA CHAIN"/>
    <property type="match status" value="1"/>
</dbReference>
<dbReference type="SMART" id="SM00186">
    <property type="entry name" value="FBG"/>
    <property type="match status" value="1"/>
</dbReference>